<dbReference type="Gene3D" id="1.10.10.1890">
    <property type="entry name" value="Ska1 microtubule binding domain-like"/>
    <property type="match status" value="1"/>
</dbReference>
<dbReference type="Pfam" id="PF07160">
    <property type="entry name" value="SKA1"/>
    <property type="match status" value="1"/>
</dbReference>
<dbReference type="PANTHER" id="PTHR28573:SF1">
    <property type="entry name" value="SPINDLE AND KINETOCHORE-ASSOCIATED PROTEIN 1"/>
    <property type="match status" value="1"/>
</dbReference>
<dbReference type="GO" id="GO:0031110">
    <property type="term" value="P:regulation of microtubule polymerization or depolymerization"/>
    <property type="evidence" value="ECO:0007669"/>
    <property type="project" value="TreeGrafter"/>
</dbReference>
<comment type="caution">
    <text evidence="3">The sequence shown here is derived from an EMBL/GenBank/DDBJ whole genome shotgun (WGS) entry which is preliminary data.</text>
</comment>
<dbReference type="InterPro" id="IPR042031">
    <property type="entry name" value="SKA1_MBD_sf"/>
</dbReference>
<dbReference type="PANTHER" id="PTHR28573">
    <property type="entry name" value="SPINDLE AND KINETOCHORE-ASSOCIATED PROTEIN 1"/>
    <property type="match status" value="1"/>
</dbReference>
<dbReference type="GO" id="GO:0005876">
    <property type="term" value="C:spindle microtubule"/>
    <property type="evidence" value="ECO:0007669"/>
    <property type="project" value="TreeGrafter"/>
</dbReference>
<dbReference type="EMBL" id="PGGS01000555">
    <property type="protein sequence ID" value="PNH03055.1"/>
    <property type="molecule type" value="Genomic_DNA"/>
</dbReference>
<name>A0A2J7ZS13_9CHLO</name>
<evidence type="ECO:0000313" key="3">
    <source>
        <dbReference type="EMBL" id="PNH03055.1"/>
    </source>
</evidence>
<evidence type="ECO:0000256" key="2">
    <source>
        <dbReference type="SAM" id="MobiDB-lite"/>
    </source>
</evidence>
<dbReference type="GO" id="GO:0008017">
    <property type="term" value="F:microtubule binding"/>
    <property type="evidence" value="ECO:0007669"/>
    <property type="project" value="InterPro"/>
</dbReference>
<dbReference type="GO" id="GO:0000940">
    <property type="term" value="C:outer kinetochore"/>
    <property type="evidence" value="ECO:0007669"/>
    <property type="project" value="TreeGrafter"/>
</dbReference>
<sequence>MTDSFAQLGAALTERILELKRLTLLRIEDGAKEFFQQDLSGLETSVRALEAQVATLKTCISQEMTAMPKVEALIQASKLQSEHLSAISQNLPARLPRSLSANTQGALPAAGRPMPPGAGALTGVTQTGTSGQGAAGSVAEDAARRRKEVPRCYVTESELAATSAYMRGRLQLDKVNAALDELANHAAGNVKLMAAAKAGGAKLAPADRKRATELLHSIALKDGIKGHFWLLESDLREGQLVRLDKSGKALLTLLRHLGRLTEVRCNLDGVAVTAYVLVEDARRPG</sequence>
<protein>
    <submittedName>
        <fullName evidence="3">Spindle and kinetochore-associated protein 1</fullName>
    </submittedName>
</protein>
<comment type="similarity">
    <text evidence="1">Belongs to the SKA1 family.</text>
</comment>
<dbReference type="GO" id="GO:0000278">
    <property type="term" value="P:mitotic cell cycle"/>
    <property type="evidence" value="ECO:0007669"/>
    <property type="project" value="TreeGrafter"/>
</dbReference>
<dbReference type="AlphaFoldDB" id="A0A2J7ZS13"/>
<gene>
    <name evidence="3" type="ORF">TSOC_010918</name>
</gene>
<feature type="compositionally biased region" description="Low complexity" evidence="2">
    <location>
        <begin position="105"/>
        <end position="129"/>
    </location>
</feature>
<evidence type="ECO:0000256" key="1">
    <source>
        <dbReference type="ARBA" id="ARBA00006836"/>
    </source>
</evidence>
<evidence type="ECO:0000313" key="4">
    <source>
        <dbReference type="Proteomes" id="UP000236333"/>
    </source>
</evidence>
<dbReference type="GO" id="GO:0051301">
    <property type="term" value="P:cell division"/>
    <property type="evidence" value="ECO:0007669"/>
    <property type="project" value="InterPro"/>
</dbReference>
<organism evidence="3 4">
    <name type="scientific">Tetrabaena socialis</name>
    <dbReference type="NCBI Taxonomy" id="47790"/>
    <lineage>
        <taxon>Eukaryota</taxon>
        <taxon>Viridiplantae</taxon>
        <taxon>Chlorophyta</taxon>
        <taxon>core chlorophytes</taxon>
        <taxon>Chlorophyceae</taxon>
        <taxon>CS clade</taxon>
        <taxon>Chlamydomonadales</taxon>
        <taxon>Tetrabaenaceae</taxon>
        <taxon>Tetrabaena</taxon>
    </lineage>
</organism>
<dbReference type="InterPro" id="IPR009829">
    <property type="entry name" value="SKA1"/>
</dbReference>
<dbReference type="GO" id="GO:0007059">
    <property type="term" value="P:chromosome segregation"/>
    <property type="evidence" value="ECO:0007669"/>
    <property type="project" value="InterPro"/>
</dbReference>
<feature type="region of interest" description="Disordered" evidence="2">
    <location>
        <begin position="104"/>
        <end position="142"/>
    </location>
</feature>
<accession>A0A2J7ZS13</accession>
<dbReference type="OrthoDB" id="5962at2759"/>
<proteinExistence type="inferred from homology"/>
<reference evidence="3 4" key="1">
    <citation type="journal article" date="2017" name="Mol. Biol. Evol.">
        <title>The 4-celled Tetrabaena socialis nuclear genome reveals the essential components for genetic control of cell number at the origin of multicellularity in the volvocine lineage.</title>
        <authorList>
            <person name="Featherston J."/>
            <person name="Arakaki Y."/>
            <person name="Hanschen E.R."/>
            <person name="Ferris P.J."/>
            <person name="Michod R.E."/>
            <person name="Olson B.J.S.C."/>
            <person name="Nozaki H."/>
            <person name="Durand P.M."/>
        </authorList>
    </citation>
    <scope>NUCLEOTIDE SEQUENCE [LARGE SCALE GENOMIC DNA]</scope>
    <source>
        <strain evidence="3 4">NIES-571</strain>
    </source>
</reference>
<keyword evidence="4" id="KW-1185">Reference proteome</keyword>
<dbReference type="Proteomes" id="UP000236333">
    <property type="component" value="Unassembled WGS sequence"/>
</dbReference>
<dbReference type="GO" id="GO:0072686">
    <property type="term" value="C:mitotic spindle"/>
    <property type="evidence" value="ECO:0007669"/>
    <property type="project" value="TreeGrafter"/>
</dbReference>